<dbReference type="GO" id="GO:0006096">
    <property type="term" value="P:glycolytic process"/>
    <property type="evidence" value="ECO:0007669"/>
    <property type="project" value="UniProtKB-KW"/>
</dbReference>
<dbReference type="GO" id="GO:0051156">
    <property type="term" value="P:glucose 6-phosphate metabolic process"/>
    <property type="evidence" value="ECO:0007669"/>
    <property type="project" value="TreeGrafter"/>
</dbReference>
<evidence type="ECO:0000256" key="3">
    <source>
        <dbReference type="ARBA" id="ARBA00023235"/>
    </source>
</evidence>
<keyword evidence="1" id="KW-0312">Gluconeogenesis</keyword>
<evidence type="ECO:0000256" key="1">
    <source>
        <dbReference type="ARBA" id="ARBA00022432"/>
    </source>
</evidence>
<dbReference type="GO" id="GO:0048029">
    <property type="term" value="F:monosaccharide binding"/>
    <property type="evidence" value="ECO:0007669"/>
    <property type="project" value="TreeGrafter"/>
</dbReference>
<accession>A0A0L7KSK3</accession>
<evidence type="ECO:0000256" key="2">
    <source>
        <dbReference type="ARBA" id="ARBA00023152"/>
    </source>
</evidence>
<dbReference type="GO" id="GO:0005829">
    <property type="term" value="C:cytosol"/>
    <property type="evidence" value="ECO:0007669"/>
    <property type="project" value="TreeGrafter"/>
</dbReference>
<sequence>MDPKISLKQDPAYQKLQDYYNTNAGKINIQQLFAQDPERFNKFSLRIPTPNDGEILLDYSKNRVDGETLGLLLNLAKSRNVEQARDAMFAGNYI</sequence>
<dbReference type="PROSITE" id="PS51463">
    <property type="entry name" value="P_GLUCOSE_ISOMERASE_3"/>
    <property type="match status" value="1"/>
</dbReference>
<keyword evidence="5" id="KW-1185">Reference proteome</keyword>
<dbReference type="GO" id="GO:0004347">
    <property type="term" value="F:glucose-6-phosphate isomerase activity"/>
    <property type="evidence" value="ECO:0007669"/>
    <property type="project" value="InterPro"/>
</dbReference>
<reference evidence="4 5" key="1">
    <citation type="journal article" date="2015" name="Genome Biol. Evol.">
        <title>The genome of winter moth (Operophtera brumata) provides a genomic perspective on sexual dimorphism and phenology.</title>
        <authorList>
            <person name="Derks M.F."/>
            <person name="Smit S."/>
            <person name="Salis L."/>
            <person name="Schijlen E."/>
            <person name="Bossers A."/>
            <person name="Mateman C."/>
            <person name="Pijl A.S."/>
            <person name="de Ridder D."/>
            <person name="Groenen M.A."/>
            <person name="Visser M.E."/>
            <person name="Megens H.J."/>
        </authorList>
    </citation>
    <scope>NUCLEOTIDE SEQUENCE [LARGE SCALE GENOMIC DNA]</scope>
    <source>
        <strain evidence="4">WM2013NL</strain>
        <tissue evidence="4">Head and thorax</tissue>
    </source>
</reference>
<organism evidence="4 5">
    <name type="scientific">Operophtera brumata</name>
    <name type="common">Winter moth</name>
    <name type="synonym">Phalaena brumata</name>
    <dbReference type="NCBI Taxonomy" id="104452"/>
    <lineage>
        <taxon>Eukaryota</taxon>
        <taxon>Metazoa</taxon>
        <taxon>Ecdysozoa</taxon>
        <taxon>Arthropoda</taxon>
        <taxon>Hexapoda</taxon>
        <taxon>Insecta</taxon>
        <taxon>Pterygota</taxon>
        <taxon>Neoptera</taxon>
        <taxon>Endopterygota</taxon>
        <taxon>Lepidoptera</taxon>
        <taxon>Glossata</taxon>
        <taxon>Ditrysia</taxon>
        <taxon>Geometroidea</taxon>
        <taxon>Geometridae</taxon>
        <taxon>Larentiinae</taxon>
        <taxon>Operophtera</taxon>
    </lineage>
</organism>
<dbReference type="PANTHER" id="PTHR11469:SF1">
    <property type="entry name" value="GLUCOSE-6-PHOSPHATE ISOMERASE"/>
    <property type="match status" value="1"/>
</dbReference>
<name>A0A0L7KSK3_OPEBR</name>
<dbReference type="PANTHER" id="PTHR11469">
    <property type="entry name" value="GLUCOSE-6-PHOSPHATE ISOMERASE"/>
    <property type="match status" value="1"/>
</dbReference>
<dbReference type="InterPro" id="IPR001672">
    <property type="entry name" value="G6P_Isomerase"/>
</dbReference>
<dbReference type="SUPFAM" id="SSF53697">
    <property type="entry name" value="SIS domain"/>
    <property type="match status" value="1"/>
</dbReference>
<proteinExistence type="predicted"/>
<evidence type="ECO:0000313" key="4">
    <source>
        <dbReference type="EMBL" id="KOB66232.1"/>
    </source>
</evidence>
<dbReference type="EMBL" id="JTDY01006160">
    <property type="protein sequence ID" value="KOB66232.1"/>
    <property type="molecule type" value="Genomic_DNA"/>
</dbReference>
<evidence type="ECO:0000313" key="5">
    <source>
        <dbReference type="Proteomes" id="UP000037510"/>
    </source>
</evidence>
<dbReference type="Pfam" id="PF00342">
    <property type="entry name" value="PGI"/>
    <property type="match status" value="1"/>
</dbReference>
<keyword evidence="2" id="KW-0324">Glycolysis</keyword>
<dbReference type="STRING" id="104452.A0A0L7KSK3"/>
<gene>
    <name evidence="4" type="ORF">OBRU01_21349</name>
</gene>
<dbReference type="GO" id="GO:0006094">
    <property type="term" value="P:gluconeogenesis"/>
    <property type="evidence" value="ECO:0007669"/>
    <property type="project" value="UniProtKB-KW"/>
</dbReference>
<dbReference type="Proteomes" id="UP000037510">
    <property type="component" value="Unassembled WGS sequence"/>
</dbReference>
<comment type="caution">
    <text evidence="4">The sequence shown here is derived from an EMBL/GenBank/DDBJ whole genome shotgun (WGS) entry which is preliminary data.</text>
</comment>
<dbReference type="AlphaFoldDB" id="A0A0L7KSK3"/>
<dbReference type="InterPro" id="IPR046348">
    <property type="entry name" value="SIS_dom_sf"/>
</dbReference>
<keyword evidence="3 4" id="KW-0413">Isomerase</keyword>
<protein>
    <submittedName>
        <fullName evidence="4">Glucose-6-phosphate isomerase</fullName>
    </submittedName>
</protein>
<dbReference type="GO" id="GO:0097367">
    <property type="term" value="F:carbohydrate derivative binding"/>
    <property type="evidence" value="ECO:0007669"/>
    <property type="project" value="InterPro"/>
</dbReference>
<dbReference type="Gene3D" id="3.40.50.10490">
    <property type="entry name" value="Glucose-6-phosphate isomerase like protein, domain 1"/>
    <property type="match status" value="1"/>
</dbReference>